<dbReference type="GO" id="GO:0032267">
    <property type="term" value="F:tRNA(Ile)-lysidine synthase activity"/>
    <property type="evidence" value="ECO:0007669"/>
    <property type="project" value="UniProtKB-EC"/>
</dbReference>
<keyword evidence="5 8" id="KW-0547">Nucleotide-binding</keyword>
<evidence type="ECO:0000256" key="4">
    <source>
        <dbReference type="ARBA" id="ARBA00022694"/>
    </source>
</evidence>
<dbReference type="GO" id="GO:0006400">
    <property type="term" value="P:tRNA modification"/>
    <property type="evidence" value="ECO:0007669"/>
    <property type="project" value="UniProtKB-UniRule"/>
</dbReference>
<dbReference type="Gene3D" id="3.40.50.620">
    <property type="entry name" value="HUPs"/>
    <property type="match status" value="1"/>
</dbReference>
<evidence type="ECO:0000259" key="9">
    <source>
        <dbReference type="SMART" id="SM00977"/>
    </source>
</evidence>
<evidence type="ECO:0000256" key="2">
    <source>
        <dbReference type="ARBA" id="ARBA00022490"/>
    </source>
</evidence>
<evidence type="ECO:0000313" key="11">
    <source>
        <dbReference type="Proteomes" id="UP000006683"/>
    </source>
</evidence>
<evidence type="ECO:0000313" key="10">
    <source>
        <dbReference type="EMBL" id="ADN75178.1"/>
    </source>
</evidence>
<feature type="domain" description="Lysidine-tRNA(Ile) synthetase C-terminal" evidence="9">
    <location>
        <begin position="370"/>
        <end position="443"/>
    </location>
</feature>
<comment type="function">
    <text evidence="8">Ligates lysine onto the cytidine present at position 34 of the AUA codon-specific tRNA(Ile) that contains the anticodon CAU, in an ATP-dependent manner. Cytidine is converted to lysidine, thus changing the amino acid specificity of the tRNA from methionine to isoleucine.</text>
</comment>
<dbReference type="STRING" id="550540.Fbal_0969"/>
<dbReference type="Proteomes" id="UP000006683">
    <property type="component" value="Chromosome"/>
</dbReference>
<dbReference type="Pfam" id="PF11734">
    <property type="entry name" value="TilS_C"/>
    <property type="match status" value="1"/>
</dbReference>
<protein>
    <recommendedName>
        <fullName evidence="8">tRNA(Ile)-lysidine synthase</fullName>
        <ecNumber evidence="8">6.3.4.19</ecNumber>
    </recommendedName>
    <alternativeName>
        <fullName evidence="8">tRNA(Ile)-2-lysyl-cytidine synthase</fullName>
    </alternativeName>
    <alternativeName>
        <fullName evidence="8">tRNA(Ile)-lysidine synthetase</fullName>
    </alternativeName>
</protein>
<reference evidence="10 11" key="1">
    <citation type="journal article" date="2010" name="Stand. Genomic Sci.">
        <title>Complete genome sequence of Ferrimonas balearica type strain (PAT).</title>
        <authorList>
            <person name="Nolan M."/>
            <person name="Sikorski J."/>
            <person name="Davenport K."/>
            <person name="Lucas S."/>
            <person name="Glavina Del Rio T."/>
            <person name="Tice H."/>
            <person name="Cheng J."/>
            <person name="Goodwin L."/>
            <person name="Pitluck S."/>
            <person name="Liolios K."/>
            <person name="Ivanova N."/>
            <person name="Mavromatis K."/>
            <person name="Ovchinnikova G."/>
            <person name="Pati A."/>
            <person name="Chen A."/>
            <person name="Palaniappan K."/>
            <person name="Land M."/>
            <person name="Hauser L."/>
            <person name="Chang Y."/>
            <person name="Jeffries C."/>
            <person name="Tapia R."/>
            <person name="Brettin T."/>
            <person name="Detter J."/>
            <person name="Han C."/>
            <person name="Yasawong M."/>
            <person name="Rohde M."/>
            <person name="Tindall B."/>
            <person name="Goker M."/>
            <person name="Woyke T."/>
            <person name="Bristow J."/>
            <person name="Eisen J."/>
            <person name="Markowitz V."/>
            <person name="Hugenholtz P."/>
            <person name="Kyrpides N."/>
            <person name="Klenk H."/>
            <person name="Lapidus A."/>
        </authorList>
    </citation>
    <scope>NUCLEOTIDE SEQUENCE [LARGE SCALE GENOMIC DNA]</scope>
    <source>
        <strain evidence="11">DSM 9799 / CCM 4581 / KCTC 23876 / PAT</strain>
    </source>
</reference>
<dbReference type="CDD" id="cd01992">
    <property type="entry name" value="TilS_N"/>
    <property type="match status" value="1"/>
</dbReference>
<keyword evidence="6 8" id="KW-0067">ATP-binding</keyword>
<dbReference type="AlphaFoldDB" id="E1SU31"/>
<accession>E1SU31</accession>
<dbReference type="SUPFAM" id="SSF82829">
    <property type="entry name" value="MesJ substrate recognition domain-like"/>
    <property type="match status" value="1"/>
</dbReference>
<dbReference type="InterPro" id="IPR012795">
    <property type="entry name" value="tRNA_Ile_lys_synt_N"/>
</dbReference>
<dbReference type="SMART" id="SM00977">
    <property type="entry name" value="TilS_C"/>
    <property type="match status" value="1"/>
</dbReference>
<dbReference type="PANTHER" id="PTHR43033:SF1">
    <property type="entry name" value="TRNA(ILE)-LYSIDINE SYNTHASE-RELATED"/>
    <property type="match status" value="1"/>
</dbReference>
<dbReference type="RefSeq" id="WP_013344484.1">
    <property type="nucleotide sequence ID" value="NC_014541.1"/>
</dbReference>
<dbReference type="HAMAP" id="MF_01161">
    <property type="entry name" value="tRNA_Ile_lys_synt"/>
    <property type="match status" value="1"/>
</dbReference>
<dbReference type="SUPFAM" id="SSF56037">
    <property type="entry name" value="PheT/TilS domain"/>
    <property type="match status" value="1"/>
</dbReference>
<evidence type="ECO:0000256" key="1">
    <source>
        <dbReference type="ARBA" id="ARBA00004496"/>
    </source>
</evidence>
<dbReference type="HOGENOM" id="CLU_018869_2_0_6"/>
<evidence type="ECO:0000256" key="5">
    <source>
        <dbReference type="ARBA" id="ARBA00022741"/>
    </source>
</evidence>
<dbReference type="OrthoDB" id="9807403at2"/>
<evidence type="ECO:0000256" key="3">
    <source>
        <dbReference type="ARBA" id="ARBA00022598"/>
    </source>
</evidence>
<dbReference type="eggNOG" id="COG0037">
    <property type="taxonomic scope" value="Bacteria"/>
</dbReference>
<comment type="similarity">
    <text evidence="8">Belongs to the tRNA(Ile)-lysidine synthase family.</text>
</comment>
<proteinExistence type="inferred from homology"/>
<dbReference type="InterPro" id="IPR011063">
    <property type="entry name" value="TilS/TtcA_N"/>
</dbReference>
<dbReference type="InterPro" id="IPR014729">
    <property type="entry name" value="Rossmann-like_a/b/a_fold"/>
</dbReference>
<organism evidence="10 11">
    <name type="scientific">Ferrimonas balearica (strain DSM 9799 / CCM 4581 / KCTC 23876 / PAT)</name>
    <dbReference type="NCBI Taxonomy" id="550540"/>
    <lineage>
        <taxon>Bacteria</taxon>
        <taxon>Pseudomonadati</taxon>
        <taxon>Pseudomonadota</taxon>
        <taxon>Gammaproteobacteria</taxon>
        <taxon>Alteromonadales</taxon>
        <taxon>Ferrimonadaceae</taxon>
        <taxon>Ferrimonas</taxon>
    </lineage>
</organism>
<name>E1SU31_FERBD</name>
<dbReference type="GO" id="GO:0005524">
    <property type="term" value="F:ATP binding"/>
    <property type="evidence" value="ECO:0007669"/>
    <property type="project" value="UniProtKB-UniRule"/>
</dbReference>
<dbReference type="PANTHER" id="PTHR43033">
    <property type="entry name" value="TRNA(ILE)-LYSIDINE SYNTHASE-RELATED"/>
    <property type="match status" value="1"/>
</dbReference>
<evidence type="ECO:0000256" key="6">
    <source>
        <dbReference type="ARBA" id="ARBA00022840"/>
    </source>
</evidence>
<dbReference type="SUPFAM" id="SSF52402">
    <property type="entry name" value="Adenine nucleotide alpha hydrolases-like"/>
    <property type="match status" value="1"/>
</dbReference>
<dbReference type="GeneID" id="67181215"/>
<comment type="subcellular location">
    <subcellularLocation>
        <location evidence="1 8">Cytoplasm</location>
    </subcellularLocation>
</comment>
<feature type="binding site" evidence="8">
    <location>
        <begin position="33"/>
        <end position="38"/>
    </location>
    <ligand>
        <name>ATP</name>
        <dbReference type="ChEBI" id="CHEBI:30616"/>
    </ligand>
</feature>
<dbReference type="NCBIfam" id="TIGR02433">
    <property type="entry name" value="lysidine_TilS_C"/>
    <property type="match status" value="1"/>
</dbReference>
<gene>
    <name evidence="8" type="primary">tilS</name>
    <name evidence="10" type="ordered locus">Fbal_0969</name>
</gene>
<dbReference type="GO" id="GO:0005737">
    <property type="term" value="C:cytoplasm"/>
    <property type="evidence" value="ECO:0007669"/>
    <property type="project" value="UniProtKB-SubCell"/>
</dbReference>
<comment type="catalytic activity">
    <reaction evidence="7 8">
        <text>cytidine(34) in tRNA(Ile2) + L-lysine + ATP = lysidine(34) in tRNA(Ile2) + AMP + diphosphate + H(+)</text>
        <dbReference type="Rhea" id="RHEA:43744"/>
        <dbReference type="Rhea" id="RHEA-COMP:10625"/>
        <dbReference type="Rhea" id="RHEA-COMP:10670"/>
        <dbReference type="ChEBI" id="CHEBI:15378"/>
        <dbReference type="ChEBI" id="CHEBI:30616"/>
        <dbReference type="ChEBI" id="CHEBI:32551"/>
        <dbReference type="ChEBI" id="CHEBI:33019"/>
        <dbReference type="ChEBI" id="CHEBI:82748"/>
        <dbReference type="ChEBI" id="CHEBI:83665"/>
        <dbReference type="ChEBI" id="CHEBI:456215"/>
        <dbReference type="EC" id="6.3.4.19"/>
    </reaction>
</comment>
<keyword evidence="3 8" id="KW-0436">Ligase</keyword>
<evidence type="ECO:0000256" key="8">
    <source>
        <dbReference type="HAMAP-Rule" id="MF_01161"/>
    </source>
</evidence>
<keyword evidence="11" id="KW-1185">Reference proteome</keyword>
<keyword evidence="4 8" id="KW-0819">tRNA processing</keyword>
<dbReference type="EMBL" id="CP002209">
    <property type="protein sequence ID" value="ADN75178.1"/>
    <property type="molecule type" value="Genomic_DNA"/>
</dbReference>
<dbReference type="Pfam" id="PF09179">
    <property type="entry name" value="TilS"/>
    <property type="match status" value="1"/>
</dbReference>
<dbReference type="Pfam" id="PF01171">
    <property type="entry name" value="ATP_bind_3"/>
    <property type="match status" value="1"/>
</dbReference>
<dbReference type="NCBIfam" id="TIGR02432">
    <property type="entry name" value="lysidine_TilS_N"/>
    <property type="match status" value="1"/>
</dbReference>
<dbReference type="EC" id="6.3.4.19" evidence="8"/>
<evidence type="ECO:0000256" key="7">
    <source>
        <dbReference type="ARBA" id="ARBA00048539"/>
    </source>
</evidence>
<dbReference type="InterPro" id="IPR012094">
    <property type="entry name" value="tRNA_Ile_lys_synt"/>
</dbReference>
<sequence>MSLTAPLARLEAALAEALKPHLATTGRILLAYSGGVDSELLAVCLARWAGQCASPPVSLIHIHHGLSAYADQWAGHCAARAKALDLPIEVVAVQLQRGPRISIEASARQARYDAFRARLGPNDLLLTAHHLDDQAESLLLALKRGSGPRGLSAMAAQQALGQGRMVRPWLGLRRAEIEAAAAQLGVEHIEDDSNADTRFDRNFLRHQVLPQLNQRWPGFSQAVVRSAALCAEQQQLCDELAEADLLTHQRDDGALSVTALAALSAPRRNNLLRFWLRQQGALMPSQLQMAAMAPLWQAREDAQPQLDWGEHSLRRFRDGLYLATPQPALSVAQESLSLSAPTQLANGQCWRFIESAQGPRLRSPAPGQQVSVRYGLSGTVRLKPAGRSGSRPLKKLWQEQGVPPWLRGRVAMLCYDDEVVAALGYWLEAAALCEDGTGWVPQLAHE</sequence>
<dbReference type="InterPro" id="IPR015262">
    <property type="entry name" value="tRNA_Ile_lys_synt_subst-bd"/>
</dbReference>
<comment type="domain">
    <text evidence="8">The N-terminal region contains the highly conserved SGGXDS motif, predicted to be a P-loop motif involved in ATP binding.</text>
</comment>
<dbReference type="InterPro" id="IPR012796">
    <property type="entry name" value="Lysidine-tRNA-synth_C"/>
</dbReference>
<keyword evidence="2 8" id="KW-0963">Cytoplasm</keyword>
<dbReference type="KEGG" id="fbl:Fbal_0969"/>
<dbReference type="Gene3D" id="1.20.59.20">
    <property type="match status" value="1"/>
</dbReference>